<protein>
    <submittedName>
        <fullName evidence="1">Uncharacterized protein</fullName>
    </submittedName>
</protein>
<keyword evidence="2" id="KW-1185">Reference proteome</keyword>
<dbReference type="PANTHER" id="PTHR33706:SF1">
    <property type="entry name" value="TPR REPEAT PROTEIN"/>
    <property type="match status" value="1"/>
</dbReference>
<comment type="caution">
    <text evidence="1">The sequence shown here is derived from an EMBL/GenBank/DDBJ whole genome shotgun (WGS) entry which is preliminary data.</text>
</comment>
<name>A0A8S1R110_9CILI</name>
<dbReference type="OrthoDB" id="312076at2759"/>
<reference evidence="1" key="1">
    <citation type="submission" date="2021-01" db="EMBL/GenBank/DDBJ databases">
        <authorList>
            <consortium name="Genoscope - CEA"/>
            <person name="William W."/>
        </authorList>
    </citation>
    <scope>NUCLEOTIDE SEQUENCE</scope>
</reference>
<proteinExistence type="predicted"/>
<dbReference type="PANTHER" id="PTHR33706">
    <property type="entry name" value="MORN VARIANT REPEAT PROTEIN"/>
    <property type="match status" value="1"/>
</dbReference>
<accession>A0A8S1R110</accession>
<sequence length="347" mass="40886">MENGLNQVINSMSIYVTNINISYGQVILIGEYKKGQKIGRWNFNYNNNQIGGGNYDEQGYKNGKWIDINDNYYGWGQITYQGVYKNGLKIGLWEINFRDSSESPFVKIGGGQYDQLGIKNGIWIDISESFDCDNQVSYVGEYKFGKKQGEWEIYYQKKYGNRSKDKIGGGFYNELGLKEGKWMDLNNKFYCLNQIIYNGEYKKGKKVGNWDINYRMYGRENFDKIHSGLYNNQNLKHDYWIEESDIFNDDNQVKYKGQYLNGRKIGRWDIINNNELIGGGNFDHSNLKTGKWIELSDDFRYKEQTIFEGEYIQGQKIGKWIRMCRQWIYGLDELEGEFQFMGENQYD</sequence>
<dbReference type="Proteomes" id="UP000692954">
    <property type="component" value="Unassembled WGS sequence"/>
</dbReference>
<dbReference type="EMBL" id="CAJJDN010000129">
    <property type="protein sequence ID" value="CAD8121063.1"/>
    <property type="molecule type" value="Genomic_DNA"/>
</dbReference>
<organism evidence="1 2">
    <name type="scientific">Paramecium sonneborni</name>
    <dbReference type="NCBI Taxonomy" id="65129"/>
    <lineage>
        <taxon>Eukaryota</taxon>
        <taxon>Sar</taxon>
        <taxon>Alveolata</taxon>
        <taxon>Ciliophora</taxon>
        <taxon>Intramacronucleata</taxon>
        <taxon>Oligohymenophorea</taxon>
        <taxon>Peniculida</taxon>
        <taxon>Parameciidae</taxon>
        <taxon>Paramecium</taxon>
    </lineage>
</organism>
<evidence type="ECO:0000313" key="2">
    <source>
        <dbReference type="Proteomes" id="UP000692954"/>
    </source>
</evidence>
<dbReference type="AlphaFoldDB" id="A0A8S1R110"/>
<evidence type="ECO:0000313" key="1">
    <source>
        <dbReference type="EMBL" id="CAD8121063.1"/>
    </source>
</evidence>
<gene>
    <name evidence="1" type="ORF">PSON_ATCC_30995.1.T1290161</name>
</gene>